<evidence type="ECO:0000256" key="3">
    <source>
        <dbReference type="ARBA" id="ARBA00022801"/>
    </source>
</evidence>
<protein>
    <recommendedName>
        <fullName evidence="9">Peptidase S11 D-alanyl-D-alanine carboxypeptidase A N-terminal domain-containing protein</fullName>
    </recommendedName>
</protein>
<keyword evidence="3" id="KW-0378">Hydrolase</keyword>
<dbReference type="PRINTS" id="PR00725">
    <property type="entry name" value="DADACBPTASE1"/>
</dbReference>
<keyword evidence="8" id="KW-1133">Transmembrane helix</keyword>
<name>A0ABM9ENZ2_9BACI</name>
<comment type="caution">
    <text evidence="10">The sequence shown here is derived from an EMBL/GenBank/DDBJ whole genome shotgun (WGS) entry which is preliminary data.</text>
</comment>
<dbReference type="InterPro" id="IPR012338">
    <property type="entry name" value="Beta-lactam/transpept-like"/>
</dbReference>
<proteinExistence type="inferred from homology"/>
<evidence type="ECO:0000256" key="5">
    <source>
        <dbReference type="ARBA" id="ARBA00022984"/>
    </source>
</evidence>
<dbReference type="Pfam" id="PF00768">
    <property type="entry name" value="Peptidase_S11"/>
    <property type="match status" value="1"/>
</dbReference>
<evidence type="ECO:0000256" key="2">
    <source>
        <dbReference type="ARBA" id="ARBA00022729"/>
    </source>
</evidence>
<keyword evidence="5" id="KW-0573">Peptidoglycan synthesis</keyword>
<evidence type="ECO:0000256" key="6">
    <source>
        <dbReference type="ARBA" id="ARBA00023316"/>
    </source>
</evidence>
<reference evidence="10" key="1">
    <citation type="submission" date="2022-04" db="EMBL/GenBank/DDBJ databases">
        <authorList>
            <person name="Criscuolo A."/>
        </authorList>
    </citation>
    <scope>NUCLEOTIDE SEQUENCE</scope>
    <source>
        <strain evidence="10">CIP111895</strain>
    </source>
</reference>
<dbReference type="Proteomes" id="UP000838308">
    <property type="component" value="Unassembled WGS sequence"/>
</dbReference>
<sequence length="389" mass="43376">MYLLNKFISIMMIFLFVFSNQINTYAAESQQLPLKSEGAVLLDSDTGAVLYAQNADEKMYPASLTKIATAIYAIEKGNLDSIVTVSANAVNQDGTRVYLNEGEQVSLKKLIQGMLINSGNDAAVAIAEHIDGSVDRFAVNLNEYLKTTIGVKNTHFTNPNGLFDENHYTTAMDLALMTNYAIKNNVFAEIFGTKSLEWEGQSWKTTLLTHHRMLKGEFPYQGITGGKTGYTTESKQTLATTADNGKIRMTAIVLKAEQKRDIYDDTAVLLDYGFKTYQHAMINQGEIFKEDNKEFYPEHDTLITENVAGCQKIINSDGILSIKDSNGHVVQLIQLKYKEPPILKTVPTKSGKSKENEQQFLQVNAIYGILIIVVGGIFIGIRKKFTRKY</sequence>
<keyword evidence="8" id="KW-0472">Membrane</keyword>
<evidence type="ECO:0000259" key="9">
    <source>
        <dbReference type="Pfam" id="PF00768"/>
    </source>
</evidence>
<keyword evidence="2" id="KW-0732">Signal</keyword>
<keyword evidence="6" id="KW-0961">Cell wall biogenesis/degradation</keyword>
<feature type="transmembrane region" description="Helical" evidence="8">
    <location>
        <begin position="360"/>
        <end position="381"/>
    </location>
</feature>
<keyword evidence="4" id="KW-0133">Cell shape</keyword>
<organism evidence="10 11">
    <name type="scientific">Neobacillus rhizosphaerae</name>
    <dbReference type="NCBI Taxonomy" id="2880965"/>
    <lineage>
        <taxon>Bacteria</taxon>
        <taxon>Bacillati</taxon>
        <taxon>Bacillota</taxon>
        <taxon>Bacilli</taxon>
        <taxon>Bacillales</taxon>
        <taxon>Bacillaceae</taxon>
        <taxon>Neobacillus</taxon>
    </lineage>
</organism>
<keyword evidence="8" id="KW-0812">Transmembrane</keyword>
<dbReference type="InterPro" id="IPR018044">
    <property type="entry name" value="Peptidase_S11"/>
</dbReference>
<keyword evidence="11" id="KW-1185">Reference proteome</keyword>
<evidence type="ECO:0000313" key="11">
    <source>
        <dbReference type="Proteomes" id="UP000838308"/>
    </source>
</evidence>
<dbReference type="RefSeq" id="WP_406603674.1">
    <property type="nucleotide sequence ID" value="NZ_CALBWS010000006.1"/>
</dbReference>
<dbReference type="Gene3D" id="3.40.710.10">
    <property type="entry name" value="DD-peptidase/beta-lactamase superfamily"/>
    <property type="match status" value="1"/>
</dbReference>
<comment type="similarity">
    <text evidence="1 7">Belongs to the peptidase S11 family.</text>
</comment>
<dbReference type="PANTHER" id="PTHR21581">
    <property type="entry name" value="D-ALANYL-D-ALANINE CARBOXYPEPTIDASE"/>
    <property type="match status" value="1"/>
</dbReference>
<dbReference type="SUPFAM" id="SSF56601">
    <property type="entry name" value="beta-lactamase/transpeptidase-like"/>
    <property type="match status" value="1"/>
</dbReference>
<evidence type="ECO:0000256" key="7">
    <source>
        <dbReference type="RuleBase" id="RU004016"/>
    </source>
</evidence>
<dbReference type="InterPro" id="IPR001967">
    <property type="entry name" value="Peptidase_S11_N"/>
</dbReference>
<dbReference type="EMBL" id="CALBWS010000006">
    <property type="protein sequence ID" value="CAH2714309.1"/>
    <property type="molecule type" value="Genomic_DNA"/>
</dbReference>
<evidence type="ECO:0000313" key="10">
    <source>
        <dbReference type="EMBL" id="CAH2714309.1"/>
    </source>
</evidence>
<evidence type="ECO:0000256" key="1">
    <source>
        <dbReference type="ARBA" id="ARBA00007164"/>
    </source>
</evidence>
<dbReference type="PANTHER" id="PTHR21581:SF33">
    <property type="entry name" value="D-ALANYL-D-ALANINE CARBOXYPEPTIDASE DACB"/>
    <property type="match status" value="1"/>
</dbReference>
<evidence type="ECO:0000256" key="8">
    <source>
        <dbReference type="SAM" id="Phobius"/>
    </source>
</evidence>
<evidence type="ECO:0000256" key="4">
    <source>
        <dbReference type="ARBA" id="ARBA00022960"/>
    </source>
</evidence>
<accession>A0ABM9ENZ2</accession>
<feature type="domain" description="Peptidase S11 D-alanyl-D-alanine carboxypeptidase A N-terminal" evidence="9">
    <location>
        <begin position="30"/>
        <end position="257"/>
    </location>
</feature>
<gene>
    <name evidence="10" type="ORF">BACCIP111895_01470</name>
</gene>